<keyword evidence="5" id="KW-1185">Reference proteome</keyword>
<dbReference type="SUPFAM" id="SSF57414">
    <property type="entry name" value="Hairpin loop containing domain-like"/>
    <property type="match status" value="1"/>
</dbReference>
<organism evidence="3 6">
    <name type="scientific">Adineta ricciae</name>
    <name type="common">Rotifer</name>
    <dbReference type="NCBI Taxonomy" id="249248"/>
    <lineage>
        <taxon>Eukaryota</taxon>
        <taxon>Metazoa</taxon>
        <taxon>Spiralia</taxon>
        <taxon>Gnathifera</taxon>
        <taxon>Rotifera</taxon>
        <taxon>Eurotatoria</taxon>
        <taxon>Bdelloidea</taxon>
        <taxon>Adinetida</taxon>
        <taxon>Adinetidae</taxon>
        <taxon>Adineta</taxon>
    </lineage>
</organism>
<dbReference type="Pfam" id="PF00024">
    <property type="entry name" value="PAN_1"/>
    <property type="match status" value="1"/>
</dbReference>
<dbReference type="Proteomes" id="UP000663828">
    <property type="component" value="Unassembled WGS sequence"/>
</dbReference>
<proteinExistence type="predicted"/>
<evidence type="ECO:0000313" key="5">
    <source>
        <dbReference type="Proteomes" id="UP000663828"/>
    </source>
</evidence>
<dbReference type="Gene3D" id="3.50.4.10">
    <property type="entry name" value="Hepatocyte Growth Factor"/>
    <property type="match status" value="1"/>
</dbReference>
<evidence type="ECO:0000256" key="1">
    <source>
        <dbReference type="SAM" id="SignalP"/>
    </source>
</evidence>
<keyword evidence="1" id="KW-0732">Signal</keyword>
<evidence type="ECO:0000259" key="2">
    <source>
        <dbReference type="Pfam" id="PF00024"/>
    </source>
</evidence>
<comment type="caution">
    <text evidence="3">The sequence shown here is derived from an EMBL/GenBank/DDBJ whole genome shotgun (WGS) entry which is preliminary data.</text>
</comment>
<evidence type="ECO:0000313" key="4">
    <source>
        <dbReference type="EMBL" id="CAF1651771.1"/>
    </source>
</evidence>
<feature type="domain" description="Apple" evidence="2">
    <location>
        <begin position="43"/>
        <end position="90"/>
    </location>
</feature>
<feature type="signal peptide" evidence="1">
    <location>
        <begin position="1"/>
        <end position="23"/>
    </location>
</feature>
<sequence length="110" mass="12116">MSYIKLLFLFVIMTDSVFQNTQASLLWNVVNIKYQCNYPGCSSLATVSASNLENCQMGCATNTACRTVTFDATSNQCQLHSDIPNQSCKQLSQAVTTITTIDNEESSARK</sequence>
<gene>
    <name evidence="3" type="ORF">EDS130_LOCUS40580</name>
    <name evidence="4" type="ORF">XAT740_LOCUS55116</name>
</gene>
<name>A0A815QW26_ADIRI</name>
<dbReference type="AlphaFoldDB" id="A0A815QW26"/>
<dbReference type="InterPro" id="IPR003609">
    <property type="entry name" value="Pan_app"/>
</dbReference>
<dbReference type="Proteomes" id="UP000663852">
    <property type="component" value="Unassembled WGS sequence"/>
</dbReference>
<accession>A0A815QW26</accession>
<evidence type="ECO:0000313" key="3">
    <source>
        <dbReference type="EMBL" id="CAF1467738.1"/>
    </source>
</evidence>
<feature type="chain" id="PRO_5035607312" description="Apple domain-containing protein" evidence="1">
    <location>
        <begin position="24"/>
        <end position="110"/>
    </location>
</feature>
<evidence type="ECO:0000313" key="6">
    <source>
        <dbReference type="Proteomes" id="UP000663852"/>
    </source>
</evidence>
<reference evidence="3" key="1">
    <citation type="submission" date="2021-02" db="EMBL/GenBank/DDBJ databases">
        <authorList>
            <person name="Nowell W R."/>
        </authorList>
    </citation>
    <scope>NUCLEOTIDE SEQUENCE</scope>
</reference>
<protein>
    <recommendedName>
        <fullName evidence="2">Apple domain-containing protein</fullName>
    </recommendedName>
</protein>
<dbReference type="EMBL" id="CAJNOJ010000495">
    <property type="protein sequence ID" value="CAF1467738.1"/>
    <property type="molecule type" value="Genomic_DNA"/>
</dbReference>
<dbReference type="EMBL" id="CAJNOR010010182">
    <property type="protein sequence ID" value="CAF1651771.1"/>
    <property type="molecule type" value="Genomic_DNA"/>
</dbReference>